<dbReference type="GO" id="GO:0009055">
    <property type="term" value="F:electron transfer activity"/>
    <property type="evidence" value="ECO:0007669"/>
    <property type="project" value="InterPro"/>
</dbReference>
<evidence type="ECO:0000256" key="2">
    <source>
        <dbReference type="ARBA" id="ARBA00011355"/>
    </source>
</evidence>
<dbReference type="InterPro" id="IPR000049">
    <property type="entry name" value="ET-Flavoprotein_bsu_CS"/>
</dbReference>
<protein>
    <recommendedName>
        <fullName evidence="3">Electron transfer flavoprotein subunit beta</fullName>
    </recommendedName>
    <alternativeName>
        <fullName evidence="7">Electron transfer flavoprotein small subunit</fullName>
    </alternativeName>
</protein>
<evidence type="ECO:0000256" key="7">
    <source>
        <dbReference type="ARBA" id="ARBA00042002"/>
    </source>
</evidence>
<dbReference type="PIRSF" id="PIRSF000090">
    <property type="entry name" value="Beta-ETF"/>
    <property type="match status" value="1"/>
</dbReference>
<evidence type="ECO:0000313" key="11">
    <source>
        <dbReference type="Proteomes" id="UP000254537"/>
    </source>
</evidence>
<dbReference type="CDD" id="cd01714">
    <property type="entry name" value="ETF_beta"/>
    <property type="match status" value="1"/>
</dbReference>
<keyword evidence="5" id="KW-0249">Electron transport</keyword>
<organism evidence="10 11">
    <name type="scientific">Crenobacter cavernae</name>
    <dbReference type="NCBI Taxonomy" id="2290923"/>
    <lineage>
        <taxon>Bacteria</taxon>
        <taxon>Pseudomonadati</taxon>
        <taxon>Pseudomonadota</taxon>
        <taxon>Betaproteobacteria</taxon>
        <taxon>Neisseriales</taxon>
        <taxon>Neisseriaceae</taxon>
        <taxon>Crenobacter</taxon>
    </lineage>
</organism>
<dbReference type="SUPFAM" id="SSF52402">
    <property type="entry name" value="Adenine nucleotide alpha hydrolases-like"/>
    <property type="match status" value="1"/>
</dbReference>
<comment type="cofactor">
    <cofactor evidence="8">
        <name>AMP</name>
        <dbReference type="ChEBI" id="CHEBI:456215"/>
    </cofactor>
</comment>
<evidence type="ECO:0000256" key="4">
    <source>
        <dbReference type="ARBA" id="ARBA00022448"/>
    </source>
</evidence>
<dbReference type="SMART" id="SM00893">
    <property type="entry name" value="ETF"/>
    <property type="match status" value="1"/>
</dbReference>
<dbReference type="PANTHER" id="PTHR21294">
    <property type="entry name" value="ELECTRON TRANSFER FLAVOPROTEIN BETA-SUBUNIT"/>
    <property type="match status" value="1"/>
</dbReference>
<evidence type="ECO:0000256" key="1">
    <source>
        <dbReference type="ARBA" id="ARBA00007557"/>
    </source>
</evidence>
<evidence type="ECO:0000313" key="10">
    <source>
        <dbReference type="EMBL" id="AXK40058.1"/>
    </source>
</evidence>
<dbReference type="KEGG" id="ccah:DWG20_11730"/>
<dbReference type="InterPro" id="IPR014729">
    <property type="entry name" value="Rossmann-like_a/b/a_fold"/>
</dbReference>
<accession>A0A345Y806</accession>
<dbReference type="AlphaFoldDB" id="A0A345Y806"/>
<dbReference type="InterPro" id="IPR014730">
    <property type="entry name" value="ETF_a/b_N"/>
</dbReference>
<dbReference type="PANTHER" id="PTHR21294:SF8">
    <property type="entry name" value="ELECTRON TRANSFER FLAVOPROTEIN SUBUNIT BETA"/>
    <property type="match status" value="1"/>
</dbReference>
<evidence type="ECO:0000256" key="3">
    <source>
        <dbReference type="ARBA" id="ARBA00016797"/>
    </source>
</evidence>
<gene>
    <name evidence="10" type="ORF">DWG20_11730</name>
</gene>
<dbReference type="GO" id="GO:0046395">
    <property type="term" value="P:carboxylic acid catabolic process"/>
    <property type="evidence" value="ECO:0007669"/>
    <property type="project" value="UniProtKB-ARBA"/>
</dbReference>
<keyword evidence="4" id="KW-0813">Transport</keyword>
<dbReference type="Gene3D" id="3.40.50.620">
    <property type="entry name" value="HUPs"/>
    <property type="match status" value="1"/>
</dbReference>
<evidence type="ECO:0000256" key="8">
    <source>
        <dbReference type="ARBA" id="ARBA00049933"/>
    </source>
</evidence>
<dbReference type="Proteomes" id="UP000254537">
    <property type="component" value="Chromosome"/>
</dbReference>
<dbReference type="Pfam" id="PF01012">
    <property type="entry name" value="ETF"/>
    <property type="match status" value="1"/>
</dbReference>
<dbReference type="EMBL" id="CP031337">
    <property type="protein sequence ID" value="AXK40058.1"/>
    <property type="molecule type" value="Genomic_DNA"/>
</dbReference>
<sequence length="249" mass="26466">MKILVAVKRVVDHNVTVRAKADGSGVDVGNVKMSLNPFDEVALEEAIRLKETGRASEVLAVSLGEAACQDVLRHALAMGADRALLVETSAELQPLAVAKVLKAIAEREVPDLVILGKQAIDDDAGQVGQMLAALLGCGQGMFASEIELVDKRVEVTREIDGGSETVSLALPAVVSADLRLNAPRFVKLPSLMMAKKKTIESSSPEELGVDVAPRLKRVKVAEPAPRQTGVKVANVEELIAKLRNEAKVL</sequence>
<proteinExistence type="inferred from homology"/>
<comment type="function">
    <text evidence="6">The electron transfer flavoprotein serves as a specific electron acceptor for other dehydrogenases. It transfers the electrons to the main respiratory chain via ETF-ubiquinone oxidoreductase (ETF dehydrogenase).</text>
</comment>
<evidence type="ECO:0000256" key="5">
    <source>
        <dbReference type="ARBA" id="ARBA00022982"/>
    </source>
</evidence>
<reference evidence="10 11" key="1">
    <citation type="submission" date="2018-07" db="EMBL/GenBank/DDBJ databases">
        <title>Crenobacter cavernae sp. nov., isolated from a karst cave.</title>
        <authorList>
            <person name="Zhu H."/>
        </authorList>
    </citation>
    <scope>NUCLEOTIDE SEQUENCE [LARGE SCALE GENOMIC DNA]</scope>
    <source>
        <strain evidence="10 11">K1W11S-77</strain>
    </source>
</reference>
<evidence type="ECO:0000256" key="6">
    <source>
        <dbReference type="ARBA" id="ARBA00025649"/>
    </source>
</evidence>
<dbReference type="PROSITE" id="PS01065">
    <property type="entry name" value="ETF_BETA"/>
    <property type="match status" value="1"/>
</dbReference>
<evidence type="ECO:0000259" key="9">
    <source>
        <dbReference type="SMART" id="SM00893"/>
    </source>
</evidence>
<dbReference type="FunFam" id="3.40.50.620:FF:000011">
    <property type="entry name" value="Electron transfer flavoprotein subunit beta"/>
    <property type="match status" value="1"/>
</dbReference>
<comment type="similarity">
    <text evidence="1">Belongs to the ETF beta-subunit/FixA family.</text>
</comment>
<dbReference type="InterPro" id="IPR012255">
    <property type="entry name" value="ETF_b"/>
</dbReference>
<comment type="subunit">
    <text evidence="2">Heterodimer of an alpha and a beta subunit.</text>
</comment>
<feature type="domain" description="Electron transfer flavoprotein alpha/beta-subunit N-terminal" evidence="9">
    <location>
        <begin position="23"/>
        <end position="211"/>
    </location>
</feature>
<name>A0A345Y806_9NEIS</name>
<dbReference type="InterPro" id="IPR033948">
    <property type="entry name" value="ETF_beta_N"/>
</dbReference>
<dbReference type="OrthoDB" id="9781325at2"/>
<dbReference type="RefSeq" id="WP_115433988.1">
    <property type="nucleotide sequence ID" value="NZ_CP031337.1"/>
</dbReference>